<name>A0A923KTH3_9BURK</name>
<evidence type="ECO:0000313" key="2">
    <source>
        <dbReference type="Proteomes" id="UP000627446"/>
    </source>
</evidence>
<accession>A0A923KTH3</accession>
<sequence length="86" mass="10584">MRPLERIDEISDLIREIWNENPDMRYMQLLYTLQSSFSQKNMDVGKVEERVDRAYPRIGFDLFNVEDEEFKIFLENYLFEQRKRNA</sequence>
<dbReference type="Proteomes" id="UP000627446">
    <property type="component" value="Unassembled WGS sequence"/>
</dbReference>
<comment type="caution">
    <text evidence="1">The sequence shown here is derived from an EMBL/GenBank/DDBJ whole genome shotgun (WGS) entry which is preliminary data.</text>
</comment>
<dbReference type="AlphaFoldDB" id="A0A923KTH3"/>
<proteinExistence type="predicted"/>
<reference evidence="1" key="1">
    <citation type="submission" date="2020-08" db="EMBL/GenBank/DDBJ databases">
        <title>Novel species isolated from subtropical streams in China.</title>
        <authorList>
            <person name="Lu H."/>
        </authorList>
    </citation>
    <scope>NUCLEOTIDE SEQUENCE</scope>
    <source>
        <strain evidence="1">LX22W</strain>
    </source>
</reference>
<gene>
    <name evidence="1" type="ORF">H8K36_09440</name>
</gene>
<protein>
    <submittedName>
        <fullName evidence="1">Uncharacterized protein</fullName>
    </submittedName>
</protein>
<dbReference type="EMBL" id="JACOFZ010000002">
    <property type="protein sequence ID" value="MBC3881594.1"/>
    <property type="molecule type" value="Genomic_DNA"/>
</dbReference>
<evidence type="ECO:0000313" key="1">
    <source>
        <dbReference type="EMBL" id="MBC3881594.1"/>
    </source>
</evidence>
<organism evidence="1 2">
    <name type="scientific">Undibacterium nitidum</name>
    <dbReference type="NCBI Taxonomy" id="2762298"/>
    <lineage>
        <taxon>Bacteria</taxon>
        <taxon>Pseudomonadati</taxon>
        <taxon>Pseudomonadota</taxon>
        <taxon>Betaproteobacteria</taxon>
        <taxon>Burkholderiales</taxon>
        <taxon>Oxalobacteraceae</taxon>
        <taxon>Undibacterium</taxon>
    </lineage>
</organism>
<dbReference type="RefSeq" id="WP_186915909.1">
    <property type="nucleotide sequence ID" value="NZ_JACOFZ010000002.1"/>
</dbReference>
<keyword evidence="2" id="KW-1185">Reference proteome</keyword>